<dbReference type="Proteomes" id="UP000199647">
    <property type="component" value="Unassembled WGS sequence"/>
</dbReference>
<dbReference type="AlphaFoldDB" id="A0A1H9JMW2"/>
<evidence type="ECO:0000313" key="1">
    <source>
        <dbReference type="EMBL" id="SEQ88129.1"/>
    </source>
</evidence>
<dbReference type="OrthoDB" id="8021213at2"/>
<dbReference type="STRING" id="1855383.SAMN05216548_108188"/>
<dbReference type="EMBL" id="FOFG01000008">
    <property type="protein sequence ID" value="SEQ88129.1"/>
    <property type="molecule type" value="Genomic_DNA"/>
</dbReference>
<protein>
    <submittedName>
        <fullName evidence="1">Uncharacterized protein</fullName>
    </submittedName>
</protein>
<proteinExistence type="predicted"/>
<reference evidence="1 2" key="1">
    <citation type="submission" date="2016-10" db="EMBL/GenBank/DDBJ databases">
        <authorList>
            <person name="de Groot N.N."/>
        </authorList>
    </citation>
    <scope>NUCLEOTIDE SEQUENCE [LARGE SCALE GENOMIC DNA]</scope>
    <source>
        <strain evidence="1 2">A52C2</strain>
    </source>
</reference>
<evidence type="ECO:0000313" key="2">
    <source>
        <dbReference type="Proteomes" id="UP000199647"/>
    </source>
</evidence>
<keyword evidence="2" id="KW-1185">Reference proteome</keyword>
<organism evidence="1 2">
    <name type="scientific">Faunimonas pinastri</name>
    <dbReference type="NCBI Taxonomy" id="1855383"/>
    <lineage>
        <taxon>Bacteria</taxon>
        <taxon>Pseudomonadati</taxon>
        <taxon>Pseudomonadota</taxon>
        <taxon>Alphaproteobacteria</taxon>
        <taxon>Hyphomicrobiales</taxon>
        <taxon>Afifellaceae</taxon>
        <taxon>Faunimonas</taxon>
    </lineage>
</organism>
<sequence>MTRAKRLYLINGADGRCERTEGGVSLICRMMVASRMVQEDKVCYACPYSETLYKISTGGKTYDR</sequence>
<gene>
    <name evidence="1" type="ORF">SAMN05216548_108188</name>
</gene>
<dbReference type="RefSeq" id="WP_092496949.1">
    <property type="nucleotide sequence ID" value="NZ_FOFG01000008.1"/>
</dbReference>
<name>A0A1H9JMW2_9HYPH</name>
<accession>A0A1H9JMW2</accession>